<keyword evidence="8" id="KW-1185">Reference proteome</keyword>
<evidence type="ECO:0000313" key="6">
    <source>
        <dbReference type="EMBL" id="MBB4775101.1"/>
    </source>
</evidence>
<evidence type="ECO:0000313" key="8">
    <source>
        <dbReference type="Proteomes" id="UP001501427"/>
    </source>
</evidence>
<dbReference type="Pfam" id="PF00440">
    <property type="entry name" value="TetR_N"/>
    <property type="match status" value="1"/>
</dbReference>
<accession>A0A7W7MXQ5</accession>
<dbReference type="Pfam" id="PF19344">
    <property type="entry name" value="TetR_C_32"/>
    <property type="match status" value="1"/>
</dbReference>
<feature type="region of interest" description="Disordered" evidence="3">
    <location>
        <begin position="200"/>
        <end position="223"/>
    </location>
</feature>
<dbReference type="RefSeq" id="WP_184884169.1">
    <property type="nucleotide sequence ID" value="NZ_BAAAHD010000075.1"/>
</dbReference>
<reference evidence="5 8" key="1">
    <citation type="journal article" date="2019" name="Int. J. Syst. Evol. Microbiol.">
        <title>The Global Catalogue of Microorganisms (GCM) 10K type strain sequencing project: providing services to taxonomists for standard genome sequencing and annotation.</title>
        <authorList>
            <consortium name="The Broad Institute Genomics Platform"/>
            <consortium name="The Broad Institute Genome Sequencing Center for Infectious Disease"/>
            <person name="Wu L."/>
            <person name="Ma J."/>
        </authorList>
    </citation>
    <scope>NUCLEOTIDE SEQUENCE [LARGE SCALE GENOMIC DNA]</scope>
    <source>
        <strain evidence="5 8">JCM 10667</strain>
    </source>
</reference>
<dbReference type="InterPro" id="IPR036271">
    <property type="entry name" value="Tet_transcr_reg_TetR-rel_C_sf"/>
</dbReference>
<dbReference type="InterPro" id="IPR045823">
    <property type="entry name" value="TetR_C_32"/>
</dbReference>
<dbReference type="Proteomes" id="UP000549343">
    <property type="component" value="Unassembled WGS sequence"/>
</dbReference>
<dbReference type="SUPFAM" id="SSF46689">
    <property type="entry name" value="Homeodomain-like"/>
    <property type="match status" value="1"/>
</dbReference>
<evidence type="ECO:0000259" key="4">
    <source>
        <dbReference type="PROSITE" id="PS50977"/>
    </source>
</evidence>
<dbReference type="InterPro" id="IPR009057">
    <property type="entry name" value="Homeodomain-like_sf"/>
</dbReference>
<protein>
    <submittedName>
        <fullName evidence="6">AcrR family transcriptional regulator</fullName>
    </submittedName>
    <submittedName>
        <fullName evidence="5">TetR family transcriptional regulator</fullName>
    </submittedName>
</protein>
<feature type="domain" description="HTH tetR-type" evidence="4">
    <location>
        <begin position="14"/>
        <end position="73"/>
    </location>
</feature>
<keyword evidence="1 2" id="KW-0238">DNA-binding</keyword>
<dbReference type="InterPro" id="IPR001647">
    <property type="entry name" value="HTH_TetR"/>
</dbReference>
<dbReference type="Proteomes" id="UP001501427">
    <property type="component" value="Unassembled WGS sequence"/>
</dbReference>
<dbReference type="InterPro" id="IPR050109">
    <property type="entry name" value="HTH-type_TetR-like_transc_reg"/>
</dbReference>
<reference evidence="6 7" key="2">
    <citation type="submission" date="2020-08" db="EMBL/GenBank/DDBJ databases">
        <title>Sequencing the genomes of 1000 actinobacteria strains.</title>
        <authorList>
            <person name="Klenk H.-P."/>
        </authorList>
    </citation>
    <scope>NUCLEOTIDE SEQUENCE [LARGE SCALE GENOMIC DNA]</scope>
    <source>
        <strain evidence="6 7">DSM 44772</strain>
    </source>
</reference>
<dbReference type="EMBL" id="BAAAHD010000075">
    <property type="protein sequence ID" value="GAA0592939.1"/>
    <property type="molecule type" value="Genomic_DNA"/>
</dbReference>
<dbReference type="SUPFAM" id="SSF48498">
    <property type="entry name" value="Tetracyclin repressor-like, C-terminal domain"/>
    <property type="match status" value="1"/>
</dbReference>
<dbReference type="AlphaFoldDB" id="A0A7W7MXQ5"/>
<feature type="DNA-binding region" description="H-T-H motif" evidence="2">
    <location>
        <begin position="36"/>
        <end position="55"/>
    </location>
</feature>
<organism evidence="6 7">
    <name type="scientific">Actinomadura livida</name>
    <dbReference type="NCBI Taxonomy" id="79909"/>
    <lineage>
        <taxon>Bacteria</taxon>
        <taxon>Bacillati</taxon>
        <taxon>Actinomycetota</taxon>
        <taxon>Actinomycetes</taxon>
        <taxon>Streptosporangiales</taxon>
        <taxon>Thermomonosporaceae</taxon>
        <taxon>Actinomadura</taxon>
    </lineage>
</organism>
<sequence>MTGSRGGAGARRDPGRRRALLEAADRVIQREGPEASMAAIAAEAGISKPILYRHFGDKSGLYQALAERHTRKLIEGIREEFSRDDPIRDRTRTTIDTYLATISKNLNLYRFLMHRASAEDTATHSAMSTMIRDVSRELAEVMIADGELADRTRAYVWGHAIVGMVQTAGDWWLDHGEDVPREDVVDGLVDLVLRGLPAAASGDRAPDRASDRSPDSPDPRFPR</sequence>
<dbReference type="PROSITE" id="PS50977">
    <property type="entry name" value="HTH_TETR_2"/>
    <property type="match status" value="1"/>
</dbReference>
<dbReference type="InterPro" id="IPR023772">
    <property type="entry name" value="DNA-bd_HTH_TetR-type_CS"/>
</dbReference>
<dbReference type="GO" id="GO:0003700">
    <property type="term" value="F:DNA-binding transcription factor activity"/>
    <property type="evidence" value="ECO:0007669"/>
    <property type="project" value="TreeGrafter"/>
</dbReference>
<evidence type="ECO:0000256" key="3">
    <source>
        <dbReference type="SAM" id="MobiDB-lite"/>
    </source>
</evidence>
<dbReference type="GO" id="GO:0000976">
    <property type="term" value="F:transcription cis-regulatory region binding"/>
    <property type="evidence" value="ECO:0007669"/>
    <property type="project" value="TreeGrafter"/>
</dbReference>
<dbReference type="PANTHER" id="PTHR30055">
    <property type="entry name" value="HTH-TYPE TRANSCRIPTIONAL REGULATOR RUTR"/>
    <property type="match status" value="1"/>
</dbReference>
<evidence type="ECO:0000313" key="5">
    <source>
        <dbReference type="EMBL" id="GAA0592939.1"/>
    </source>
</evidence>
<evidence type="ECO:0000256" key="2">
    <source>
        <dbReference type="PROSITE-ProRule" id="PRU00335"/>
    </source>
</evidence>
<feature type="compositionally biased region" description="Basic and acidic residues" evidence="3">
    <location>
        <begin position="204"/>
        <end position="223"/>
    </location>
</feature>
<dbReference type="PANTHER" id="PTHR30055:SF227">
    <property type="entry name" value="TRANSCRIPTIONAL REGULATORY PROTEIN (PROBABLY TETR-FAMILY)-RELATED"/>
    <property type="match status" value="1"/>
</dbReference>
<evidence type="ECO:0000313" key="7">
    <source>
        <dbReference type="Proteomes" id="UP000549343"/>
    </source>
</evidence>
<dbReference type="PRINTS" id="PR00455">
    <property type="entry name" value="HTHTETR"/>
</dbReference>
<proteinExistence type="predicted"/>
<gene>
    <name evidence="6" type="ORF">F4557_003519</name>
    <name evidence="5" type="ORF">GCM10009546_64160</name>
</gene>
<comment type="caution">
    <text evidence="6">The sequence shown here is derived from an EMBL/GenBank/DDBJ whole genome shotgun (WGS) entry which is preliminary data.</text>
</comment>
<evidence type="ECO:0000256" key="1">
    <source>
        <dbReference type="ARBA" id="ARBA00023125"/>
    </source>
</evidence>
<dbReference type="Gene3D" id="1.10.357.10">
    <property type="entry name" value="Tetracycline Repressor, domain 2"/>
    <property type="match status" value="1"/>
</dbReference>
<name>A0A7W7MXQ5_9ACTN</name>
<reference evidence="5" key="3">
    <citation type="submission" date="2023-12" db="EMBL/GenBank/DDBJ databases">
        <authorList>
            <person name="Sun Q."/>
            <person name="Inoue M."/>
        </authorList>
    </citation>
    <scope>NUCLEOTIDE SEQUENCE</scope>
    <source>
        <strain evidence="5">JCM 10667</strain>
    </source>
</reference>
<dbReference type="PROSITE" id="PS01081">
    <property type="entry name" value="HTH_TETR_1"/>
    <property type="match status" value="1"/>
</dbReference>
<dbReference type="EMBL" id="JACHMV010000001">
    <property type="protein sequence ID" value="MBB4775101.1"/>
    <property type="molecule type" value="Genomic_DNA"/>
</dbReference>